<name>A0A8T1EYS2_9STRA</name>
<comment type="caution">
    <text evidence="2">The sequence shown here is derived from an EMBL/GenBank/DDBJ whole genome shotgun (WGS) entry which is preliminary data.</text>
</comment>
<protein>
    <recommendedName>
        <fullName evidence="4">RxLR effector protein</fullName>
    </recommendedName>
</protein>
<evidence type="ECO:0000256" key="1">
    <source>
        <dbReference type="SAM" id="MobiDB-lite"/>
    </source>
</evidence>
<proteinExistence type="predicted"/>
<evidence type="ECO:0008006" key="4">
    <source>
        <dbReference type="Google" id="ProtNLM"/>
    </source>
</evidence>
<dbReference type="Proteomes" id="UP000697107">
    <property type="component" value="Unassembled WGS sequence"/>
</dbReference>
<feature type="region of interest" description="Disordered" evidence="1">
    <location>
        <begin position="37"/>
        <end position="60"/>
    </location>
</feature>
<dbReference type="AlphaFoldDB" id="A0A8T1EYS2"/>
<evidence type="ECO:0000313" key="2">
    <source>
        <dbReference type="EMBL" id="KAG2964951.1"/>
    </source>
</evidence>
<dbReference type="EMBL" id="RCML01001157">
    <property type="protein sequence ID" value="KAG2964951.1"/>
    <property type="molecule type" value="Genomic_DNA"/>
</dbReference>
<evidence type="ECO:0000313" key="3">
    <source>
        <dbReference type="Proteomes" id="UP000697107"/>
    </source>
</evidence>
<accession>A0A8T1EYS2</accession>
<reference evidence="2" key="1">
    <citation type="submission" date="2018-10" db="EMBL/GenBank/DDBJ databases">
        <title>Effector identification in a new, highly contiguous assembly of the strawberry crown rot pathogen Phytophthora cactorum.</title>
        <authorList>
            <person name="Armitage A.D."/>
            <person name="Nellist C.F."/>
            <person name="Bates H."/>
            <person name="Vickerstaff R.J."/>
            <person name="Harrison R.J."/>
        </authorList>
    </citation>
    <scope>NUCLEOTIDE SEQUENCE</scope>
    <source>
        <strain evidence="2">P415</strain>
    </source>
</reference>
<dbReference type="VEuPathDB" id="FungiDB:PC110_g19034"/>
<gene>
    <name evidence="2" type="ORF">PC118_g20018</name>
</gene>
<feature type="region of interest" description="Disordered" evidence="1">
    <location>
        <begin position="1"/>
        <end position="21"/>
    </location>
</feature>
<sequence length="370" mass="41465">KENTVAAENLPESADIGTTPAVPPAMLQAVENEESLNNLPGRPALQTQQKESSLSNNEEQFRTLRNEQLVRWKKDGKSVTDVSMLLNFGNNRGLGQKFRILDDYVTLVKKSDETLLSTSIKGVGGEEKLGSVLYAARKQPDSMEKAQRLENSLIGMWRREGQLPANVFQWLKLYENVDDAFSADNLNRFMNYVEKYNVNEPTNEKPVIELYTNAFGDAVVANKLVSAMNDPATSTAVKKLQAQQVKGWIKRRIYAGDVFTILRRYLALVLEQASETAESTLLQKKQFAAFISKDISPEDFMSRVFKTVPNSASEEQKAIAAKFNAFYQTRGIITARRASPSTWVTQCRRRHSVRDSRIIFAATNAVGGNI</sequence>
<feature type="non-terminal residue" evidence="2">
    <location>
        <position position="1"/>
    </location>
</feature>
<feature type="compositionally biased region" description="Polar residues" evidence="1">
    <location>
        <begin position="45"/>
        <end position="58"/>
    </location>
</feature>
<organism evidence="2 3">
    <name type="scientific">Phytophthora cactorum</name>
    <dbReference type="NCBI Taxonomy" id="29920"/>
    <lineage>
        <taxon>Eukaryota</taxon>
        <taxon>Sar</taxon>
        <taxon>Stramenopiles</taxon>
        <taxon>Oomycota</taxon>
        <taxon>Peronosporomycetes</taxon>
        <taxon>Peronosporales</taxon>
        <taxon>Peronosporaceae</taxon>
        <taxon>Phytophthora</taxon>
    </lineage>
</organism>